<reference evidence="15" key="1">
    <citation type="journal article" date="2014" name="Science">
        <title>Ancient hybridizations among the ancestral genomes of bread wheat.</title>
        <authorList>
            <consortium name="International Wheat Genome Sequencing Consortium,"/>
            <person name="Marcussen T."/>
            <person name="Sandve S.R."/>
            <person name="Heier L."/>
            <person name="Spannagl M."/>
            <person name="Pfeifer M."/>
            <person name="Jakobsen K.S."/>
            <person name="Wulff B.B."/>
            <person name="Steuernagel B."/>
            <person name="Mayer K.F."/>
            <person name="Olsen O.A."/>
        </authorList>
    </citation>
    <scope>NUCLEOTIDE SEQUENCE [LARGE SCALE GENOMIC DNA]</scope>
    <source>
        <strain evidence="15">cv. AL8/78</strain>
    </source>
</reference>
<dbReference type="EnsemblPlants" id="AET4Gv20505200.5">
    <property type="protein sequence ID" value="AET4Gv20505200.5"/>
    <property type="gene ID" value="AET4Gv20505200"/>
</dbReference>
<keyword evidence="9" id="KW-1015">Disulfide bond</keyword>
<comment type="subcellular location">
    <subcellularLocation>
        <location evidence="1">Golgi apparatus membrane</location>
        <topology evidence="1">Single-pass type II membrane protein</topology>
    </subcellularLocation>
</comment>
<organism evidence="14 15">
    <name type="scientific">Aegilops tauschii subsp. strangulata</name>
    <name type="common">Goatgrass</name>
    <dbReference type="NCBI Taxonomy" id="200361"/>
    <lineage>
        <taxon>Eukaryota</taxon>
        <taxon>Viridiplantae</taxon>
        <taxon>Streptophyta</taxon>
        <taxon>Embryophyta</taxon>
        <taxon>Tracheophyta</taxon>
        <taxon>Spermatophyta</taxon>
        <taxon>Magnoliopsida</taxon>
        <taxon>Liliopsida</taxon>
        <taxon>Poales</taxon>
        <taxon>Poaceae</taxon>
        <taxon>BOP clade</taxon>
        <taxon>Pooideae</taxon>
        <taxon>Triticodae</taxon>
        <taxon>Triticeae</taxon>
        <taxon>Triticinae</taxon>
        <taxon>Aegilops</taxon>
    </lineage>
</organism>
<evidence type="ECO:0000256" key="7">
    <source>
        <dbReference type="ARBA" id="ARBA00023034"/>
    </source>
</evidence>
<keyword evidence="8" id="KW-0472">Membrane</keyword>
<dbReference type="GO" id="GO:0000139">
    <property type="term" value="C:Golgi membrane"/>
    <property type="evidence" value="ECO:0007669"/>
    <property type="project" value="UniProtKB-SubCell"/>
</dbReference>
<accession>A0A453IAZ2</accession>
<keyword evidence="10" id="KW-0325">Glycoprotein</keyword>
<evidence type="ECO:0000256" key="8">
    <source>
        <dbReference type="ARBA" id="ARBA00023136"/>
    </source>
</evidence>
<protein>
    <submittedName>
        <fullName evidence="14">Uncharacterized protein</fullName>
    </submittedName>
</protein>
<evidence type="ECO:0000256" key="5">
    <source>
        <dbReference type="ARBA" id="ARBA00022968"/>
    </source>
</evidence>
<evidence type="ECO:0000256" key="4">
    <source>
        <dbReference type="ARBA" id="ARBA00022692"/>
    </source>
</evidence>
<keyword evidence="3" id="KW-0808">Transferase</keyword>
<evidence type="ECO:0000313" key="15">
    <source>
        <dbReference type="Proteomes" id="UP000015105"/>
    </source>
</evidence>
<evidence type="ECO:0000256" key="10">
    <source>
        <dbReference type="ARBA" id="ARBA00023180"/>
    </source>
</evidence>
<name>A0A453IAZ2_AEGTS</name>
<reference evidence="14" key="4">
    <citation type="submission" date="2019-03" db="UniProtKB">
        <authorList>
            <consortium name="EnsemblPlants"/>
        </authorList>
    </citation>
    <scope>IDENTIFICATION</scope>
</reference>
<dbReference type="Pfam" id="PF14416">
    <property type="entry name" value="PMR5N"/>
    <property type="match status" value="1"/>
</dbReference>
<feature type="region of interest" description="Disordered" evidence="11">
    <location>
        <begin position="1"/>
        <end position="57"/>
    </location>
</feature>
<sequence length="271" mass="30730">VSAVSNANANTAGANAGKEEEGQEKDRDVTLPNVTGGGGAEEAKRREDEEAAERASTAKAAAATAAALRTAVVSVPETCDLYRGSWVYDEVNAPVYKETHCEFLTEQVTCMRNGRRDDSYQKWRWQPTDCDLPRFDARLLLERLRNKRLMFVGDSLNRNQWESMVCLVQSVIPKGHKTLTKFVNNGSSNVFYAHDYNATVEFYWAPFLVESNSDNPKVHSVPDRVIQWHSIAKHAKNWVSVDYLVFNTYIWWLSALDMKVLRGTDNHIRIR</sequence>
<feature type="compositionally biased region" description="Basic and acidic residues" evidence="11">
    <location>
        <begin position="17"/>
        <end position="29"/>
    </location>
</feature>
<evidence type="ECO:0000256" key="3">
    <source>
        <dbReference type="ARBA" id="ARBA00022679"/>
    </source>
</evidence>
<keyword evidence="4" id="KW-0812">Transmembrane</keyword>
<proteinExistence type="inferred from homology"/>
<evidence type="ECO:0000256" key="11">
    <source>
        <dbReference type="SAM" id="MobiDB-lite"/>
    </source>
</evidence>
<dbReference type="InterPro" id="IPR026057">
    <property type="entry name" value="TBL_C"/>
</dbReference>
<evidence type="ECO:0000259" key="13">
    <source>
        <dbReference type="Pfam" id="PF14416"/>
    </source>
</evidence>
<keyword evidence="15" id="KW-1185">Reference proteome</keyword>
<dbReference type="InterPro" id="IPR025846">
    <property type="entry name" value="TBL_N"/>
</dbReference>
<dbReference type="PANTHER" id="PTHR32285:SF276">
    <property type="entry name" value="XYLAN O-ACETYLTRANSFERASE 6"/>
    <property type="match status" value="1"/>
</dbReference>
<evidence type="ECO:0000313" key="14">
    <source>
        <dbReference type="EnsemblPlants" id="AET4Gv20505200.5"/>
    </source>
</evidence>
<reference evidence="15" key="2">
    <citation type="journal article" date="2017" name="Nat. Plants">
        <title>The Aegilops tauschii genome reveals multiple impacts of transposons.</title>
        <authorList>
            <person name="Zhao G."/>
            <person name="Zou C."/>
            <person name="Li K."/>
            <person name="Wang K."/>
            <person name="Li T."/>
            <person name="Gao L."/>
            <person name="Zhang X."/>
            <person name="Wang H."/>
            <person name="Yang Z."/>
            <person name="Liu X."/>
            <person name="Jiang W."/>
            <person name="Mao L."/>
            <person name="Kong X."/>
            <person name="Jiao Y."/>
            <person name="Jia J."/>
        </authorList>
    </citation>
    <scope>NUCLEOTIDE SEQUENCE [LARGE SCALE GENOMIC DNA]</scope>
    <source>
        <strain evidence="15">cv. AL8/78</strain>
    </source>
</reference>
<feature type="domain" description="Trichome birefringence-like C-terminal" evidence="12">
    <location>
        <begin position="132"/>
        <end position="255"/>
    </location>
</feature>
<feature type="compositionally biased region" description="Low complexity" evidence="11">
    <location>
        <begin position="1"/>
        <end position="16"/>
    </location>
</feature>
<dbReference type="GO" id="GO:1990538">
    <property type="term" value="F:xylan O-acetyltransferase activity"/>
    <property type="evidence" value="ECO:0007669"/>
    <property type="project" value="UniProtKB-ARBA"/>
</dbReference>
<dbReference type="PANTHER" id="PTHR32285">
    <property type="entry name" value="PROTEIN TRICHOME BIREFRINGENCE-LIKE 9-RELATED"/>
    <property type="match status" value="1"/>
</dbReference>
<keyword evidence="7" id="KW-0333">Golgi apparatus</keyword>
<dbReference type="Gramene" id="AET4Gv20505200.5">
    <property type="protein sequence ID" value="AET4Gv20505200.5"/>
    <property type="gene ID" value="AET4Gv20505200"/>
</dbReference>
<evidence type="ECO:0000256" key="2">
    <source>
        <dbReference type="ARBA" id="ARBA00007727"/>
    </source>
</evidence>
<reference evidence="14" key="5">
    <citation type="journal article" date="2021" name="G3 (Bethesda)">
        <title>Aegilops tauschii genome assembly Aet v5.0 features greater sequence contiguity and improved annotation.</title>
        <authorList>
            <person name="Wang L."/>
            <person name="Zhu T."/>
            <person name="Rodriguez J.C."/>
            <person name="Deal K.R."/>
            <person name="Dubcovsky J."/>
            <person name="McGuire P.E."/>
            <person name="Lux T."/>
            <person name="Spannagl M."/>
            <person name="Mayer K.F.X."/>
            <person name="Baldrich P."/>
            <person name="Meyers B.C."/>
            <person name="Huo N."/>
            <person name="Gu Y.Q."/>
            <person name="Zhou H."/>
            <person name="Devos K.M."/>
            <person name="Bennetzen J.L."/>
            <person name="Unver T."/>
            <person name="Budak H."/>
            <person name="Gulick P.J."/>
            <person name="Galiba G."/>
            <person name="Kalapos B."/>
            <person name="Nelson D.R."/>
            <person name="Li P."/>
            <person name="You F.M."/>
            <person name="Luo M.C."/>
            <person name="Dvorak J."/>
        </authorList>
    </citation>
    <scope>NUCLEOTIDE SEQUENCE [LARGE SCALE GENOMIC DNA]</scope>
    <source>
        <strain evidence="14">cv. AL8/78</strain>
    </source>
</reference>
<dbReference type="Pfam" id="PF13839">
    <property type="entry name" value="PC-Esterase"/>
    <property type="match status" value="1"/>
</dbReference>
<dbReference type="Proteomes" id="UP000015105">
    <property type="component" value="Chromosome 4D"/>
</dbReference>
<dbReference type="AlphaFoldDB" id="A0A453IAZ2"/>
<keyword evidence="6" id="KW-1133">Transmembrane helix</keyword>
<evidence type="ECO:0000259" key="12">
    <source>
        <dbReference type="Pfam" id="PF13839"/>
    </source>
</evidence>
<comment type="similarity">
    <text evidence="2">Belongs to the PC-esterase family. TBL subfamily.</text>
</comment>
<keyword evidence="5" id="KW-0735">Signal-anchor</keyword>
<reference evidence="14" key="3">
    <citation type="journal article" date="2017" name="Nature">
        <title>Genome sequence of the progenitor of the wheat D genome Aegilops tauschii.</title>
        <authorList>
            <person name="Luo M.C."/>
            <person name="Gu Y.Q."/>
            <person name="Puiu D."/>
            <person name="Wang H."/>
            <person name="Twardziok S.O."/>
            <person name="Deal K.R."/>
            <person name="Huo N."/>
            <person name="Zhu T."/>
            <person name="Wang L."/>
            <person name="Wang Y."/>
            <person name="McGuire P.E."/>
            <person name="Liu S."/>
            <person name="Long H."/>
            <person name="Ramasamy R.K."/>
            <person name="Rodriguez J.C."/>
            <person name="Van S.L."/>
            <person name="Yuan L."/>
            <person name="Wang Z."/>
            <person name="Xia Z."/>
            <person name="Xiao L."/>
            <person name="Anderson O.D."/>
            <person name="Ouyang S."/>
            <person name="Liang Y."/>
            <person name="Zimin A.V."/>
            <person name="Pertea G."/>
            <person name="Qi P."/>
            <person name="Bennetzen J.L."/>
            <person name="Dai X."/>
            <person name="Dawson M.W."/>
            <person name="Muller H.G."/>
            <person name="Kugler K."/>
            <person name="Rivarola-Duarte L."/>
            <person name="Spannagl M."/>
            <person name="Mayer K.F.X."/>
            <person name="Lu F.H."/>
            <person name="Bevan M.W."/>
            <person name="Leroy P."/>
            <person name="Li P."/>
            <person name="You F.M."/>
            <person name="Sun Q."/>
            <person name="Liu Z."/>
            <person name="Lyons E."/>
            <person name="Wicker T."/>
            <person name="Salzberg S.L."/>
            <person name="Devos K.M."/>
            <person name="Dvorak J."/>
        </authorList>
    </citation>
    <scope>NUCLEOTIDE SEQUENCE [LARGE SCALE GENOMIC DNA]</scope>
    <source>
        <strain evidence="14">cv. AL8/78</strain>
    </source>
</reference>
<evidence type="ECO:0000256" key="9">
    <source>
        <dbReference type="ARBA" id="ARBA00023157"/>
    </source>
</evidence>
<evidence type="ECO:0000256" key="1">
    <source>
        <dbReference type="ARBA" id="ARBA00004323"/>
    </source>
</evidence>
<evidence type="ECO:0000256" key="6">
    <source>
        <dbReference type="ARBA" id="ARBA00022989"/>
    </source>
</evidence>
<feature type="domain" description="Trichome birefringence-like N-terminal" evidence="13">
    <location>
        <begin position="77"/>
        <end position="131"/>
    </location>
</feature>
<dbReference type="InterPro" id="IPR029962">
    <property type="entry name" value="TBL"/>
</dbReference>